<sequence>MDGIFPPDCLNLLVLNNLEKVLSEQINSVSKGIENKLPFCSAAFDNELLGLTHIVDSCLRDQVKQLVDVYRPAKEPKNTDLR</sequence>
<evidence type="ECO:0000313" key="2">
    <source>
        <dbReference type="Proteomes" id="UP000887013"/>
    </source>
</evidence>
<gene>
    <name evidence="1" type="primary">AVEN_68145_1</name>
    <name evidence="1" type="ORF">NPIL_327731</name>
</gene>
<dbReference type="OrthoDB" id="3863715at2759"/>
<dbReference type="AlphaFoldDB" id="A0A8X6UNC3"/>
<organism evidence="1 2">
    <name type="scientific">Nephila pilipes</name>
    <name type="common">Giant wood spider</name>
    <name type="synonym">Nephila maculata</name>
    <dbReference type="NCBI Taxonomy" id="299642"/>
    <lineage>
        <taxon>Eukaryota</taxon>
        <taxon>Metazoa</taxon>
        <taxon>Ecdysozoa</taxon>
        <taxon>Arthropoda</taxon>
        <taxon>Chelicerata</taxon>
        <taxon>Arachnida</taxon>
        <taxon>Araneae</taxon>
        <taxon>Araneomorphae</taxon>
        <taxon>Entelegynae</taxon>
        <taxon>Araneoidea</taxon>
        <taxon>Nephilidae</taxon>
        <taxon>Nephila</taxon>
    </lineage>
</organism>
<dbReference type="EMBL" id="BMAW01034086">
    <property type="protein sequence ID" value="GFU33628.1"/>
    <property type="molecule type" value="Genomic_DNA"/>
</dbReference>
<protein>
    <submittedName>
        <fullName evidence="1">Uncharacterized protein</fullName>
    </submittedName>
</protein>
<evidence type="ECO:0000313" key="1">
    <source>
        <dbReference type="EMBL" id="GFU33628.1"/>
    </source>
</evidence>
<proteinExistence type="predicted"/>
<keyword evidence="2" id="KW-1185">Reference proteome</keyword>
<comment type="caution">
    <text evidence="1">The sequence shown here is derived from an EMBL/GenBank/DDBJ whole genome shotgun (WGS) entry which is preliminary data.</text>
</comment>
<name>A0A8X6UNC3_NEPPI</name>
<accession>A0A8X6UNC3</accession>
<dbReference type="Proteomes" id="UP000887013">
    <property type="component" value="Unassembled WGS sequence"/>
</dbReference>
<reference evidence="1" key="1">
    <citation type="submission" date="2020-08" db="EMBL/GenBank/DDBJ databases">
        <title>Multicomponent nature underlies the extraordinary mechanical properties of spider dragline silk.</title>
        <authorList>
            <person name="Kono N."/>
            <person name="Nakamura H."/>
            <person name="Mori M."/>
            <person name="Yoshida Y."/>
            <person name="Ohtoshi R."/>
            <person name="Malay A.D."/>
            <person name="Moran D.A.P."/>
            <person name="Tomita M."/>
            <person name="Numata K."/>
            <person name="Arakawa K."/>
        </authorList>
    </citation>
    <scope>NUCLEOTIDE SEQUENCE</scope>
</reference>